<name>A0AAV7H8Y5_DENCH</name>
<proteinExistence type="predicted"/>
<feature type="region of interest" description="Disordered" evidence="1">
    <location>
        <begin position="161"/>
        <end position="213"/>
    </location>
</feature>
<evidence type="ECO:0000313" key="3">
    <source>
        <dbReference type="Proteomes" id="UP000775213"/>
    </source>
</evidence>
<comment type="caution">
    <text evidence="2">The sequence shown here is derived from an EMBL/GenBank/DDBJ whole genome shotgun (WGS) entry which is preliminary data.</text>
</comment>
<dbReference type="Proteomes" id="UP000775213">
    <property type="component" value="Unassembled WGS sequence"/>
</dbReference>
<accession>A0AAV7H8Y5</accession>
<feature type="compositionally biased region" description="Low complexity" evidence="1">
    <location>
        <begin position="14"/>
        <end position="26"/>
    </location>
</feature>
<dbReference type="AlphaFoldDB" id="A0AAV7H8Y5"/>
<gene>
    <name evidence="2" type="ORF">IEQ34_006711</name>
</gene>
<evidence type="ECO:0000313" key="2">
    <source>
        <dbReference type="EMBL" id="KAH0463925.1"/>
    </source>
</evidence>
<protein>
    <submittedName>
        <fullName evidence="2">Uncharacterized protein</fullName>
    </submittedName>
</protein>
<organism evidence="2 3">
    <name type="scientific">Dendrobium chrysotoxum</name>
    <name type="common">Orchid</name>
    <dbReference type="NCBI Taxonomy" id="161865"/>
    <lineage>
        <taxon>Eukaryota</taxon>
        <taxon>Viridiplantae</taxon>
        <taxon>Streptophyta</taxon>
        <taxon>Embryophyta</taxon>
        <taxon>Tracheophyta</taxon>
        <taxon>Spermatophyta</taxon>
        <taxon>Magnoliopsida</taxon>
        <taxon>Liliopsida</taxon>
        <taxon>Asparagales</taxon>
        <taxon>Orchidaceae</taxon>
        <taxon>Epidendroideae</taxon>
        <taxon>Malaxideae</taxon>
        <taxon>Dendrobiinae</taxon>
        <taxon>Dendrobium</taxon>
    </lineage>
</organism>
<evidence type="ECO:0000256" key="1">
    <source>
        <dbReference type="SAM" id="MobiDB-lite"/>
    </source>
</evidence>
<keyword evidence="3" id="KW-1185">Reference proteome</keyword>
<feature type="region of interest" description="Disordered" evidence="1">
    <location>
        <begin position="1"/>
        <end position="44"/>
    </location>
</feature>
<sequence>MADRKGNSNVFSLSPSSSSSSPAAPAIKETRPAARSSLDGESGKITKKVEWMQEDIDASAEEFIKSFKKNLLLQRLQSFENYKDMLARGDLWIDGKSFSPSFEGEQFTLPKACLTIVDGHRLYRQPIVGRYPPPSTSHWPSPTTAAAAPDRLTQLATAAQHLPPPTIDNRHRRRRPSPTPGCRWLPTIAGHRHQPPTTTVSSTTSHRLPPNIY</sequence>
<dbReference type="InterPro" id="IPR008480">
    <property type="entry name" value="DUF761_pln"/>
</dbReference>
<dbReference type="EMBL" id="JAGFBR010000007">
    <property type="protein sequence ID" value="KAH0463925.1"/>
    <property type="molecule type" value="Genomic_DNA"/>
</dbReference>
<dbReference type="Pfam" id="PF05553">
    <property type="entry name" value="DUF761"/>
    <property type="match status" value="1"/>
</dbReference>
<reference evidence="2 3" key="1">
    <citation type="journal article" date="2021" name="Hortic Res">
        <title>Chromosome-scale assembly of the Dendrobium chrysotoxum genome enhances the understanding of orchid evolution.</title>
        <authorList>
            <person name="Zhang Y."/>
            <person name="Zhang G.Q."/>
            <person name="Zhang D."/>
            <person name="Liu X.D."/>
            <person name="Xu X.Y."/>
            <person name="Sun W.H."/>
            <person name="Yu X."/>
            <person name="Zhu X."/>
            <person name="Wang Z.W."/>
            <person name="Zhao X."/>
            <person name="Zhong W.Y."/>
            <person name="Chen H."/>
            <person name="Yin W.L."/>
            <person name="Huang T."/>
            <person name="Niu S.C."/>
            <person name="Liu Z.J."/>
        </authorList>
    </citation>
    <scope>NUCLEOTIDE SEQUENCE [LARGE SCALE GENOMIC DNA]</scope>
    <source>
        <strain evidence="2">Lindl</strain>
    </source>
</reference>